<name>A0A2P6Q450_ROSCH</name>
<dbReference type="Gramene" id="PRQ28956">
    <property type="protein sequence ID" value="PRQ28956"/>
    <property type="gene ID" value="RchiOBHm_Chr5g0008611"/>
</dbReference>
<proteinExistence type="predicted"/>
<comment type="caution">
    <text evidence="1">The sequence shown here is derived from an EMBL/GenBank/DDBJ whole genome shotgun (WGS) entry which is preliminary data.</text>
</comment>
<accession>A0A2P6Q450</accession>
<evidence type="ECO:0000313" key="1">
    <source>
        <dbReference type="EMBL" id="PRQ28956.1"/>
    </source>
</evidence>
<dbReference type="EMBL" id="PDCK01000043">
    <property type="protein sequence ID" value="PRQ28956.1"/>
    <property type="molecule type" value="Genomic_DNA"/>
</dbReference>
<organism evidence="1 2">
    <name type="scientific">Rosa chinensis</name>
    <name type="common">China rose</name>
    <dbReference type="NCBI Taxonomy" id="74649"/>
    <lineage>
        <taxon>Eukaryota</taxon>
        <taxon>Viridiplantae</taxon>
        <taxon>Streptophyta</taxon>
        <taxon>Embryophyta</taxon>
        <taxon>Tracheophyta</taxon>
        <taxon>Spermatophyta</taxon>
        <taxon>Magnoliopsida</taxon>
        <taxon>eudicotyledons</taxon>
        <taxon>Gunneridae</taxon>
        <taxon>Pentapetalae</taxon>
        <taxon>rosids</taxon>
        <taxon>fabids</taxon>
        <taxon>Rosales</taxon>
        <taxon>Rosaceae</taxon>
        <taxon>Rosoideae</taxon>
        <taxon>Rosoideae incertae sedis</taxon>
        <taxon>Rosa</taxon>
    </lineage>
</organism>
<sequence>MNHDSIFEVEDSSFQQVMMFLLPWPELAWKCRFIINIFCAQTVKGGRNCFIYFSLLKGNECWNQY</sequence>
<keyword evidence="2" id="KW-1185">Reference proteome</keyword>
<dbReference type="AlphaFoldDB" id="A0A2P6Q450"/>
<dbReference type="Proteomes" id="UP000238479">
    <property type="component" value="Chromosome 5"/>
</dbReference>
<protein>
    <submittedName>
        <fullName evidence="1">Uncharacterized protein</fullName>
    </submittedName>
</protein>
<gene>
    <name evidence="1" type="ORF">RchiOBHm_Chr5g0008611</name>
</gene>
<evidence type="ECO:0000313" key="2">
    <source>
        <dbReference type="Proteomes" id="UP000238479"/>
    </source>
</evidence>
<reference evidence="1 2" key="1">
    <citation type="journal article" date="2018" name="Nat. Genet.">
        <title>The Rosa genome provides new insights in the design of modern roses.</title>
        <authorList>
            <person name="Bendahmane M."/>
        </authorList>
    </citation>
    <scope>NUCLEOTIDE SEQUENCE [LARGE SCALE GENOMIC DNA]</scope>
    <source>
        <strain evidence="2">cv. Old Blush</strain>
    </source>
</reference>